<evidence type="ECO:0000313" key="5">
    <source>
        <dbReference type="Proteomes" id="UP001290101"/>
    </source>
</evidence>
<dbReference type="GO" id="GO:0016757">
    <property type="term" value="F:glycosyltransferase activity"/>
    <property type="evidence" value="ECO:0007669"/>
    <property type="project" value="UniProtKB-KW"/>
</dbReference>
<protein>
    <submittedName>
        <fullName evidence="4">Glycosyltransferase family 4 protein</fullName>
        <ecNumber evidence="4">2.4.-.-</ecNumber>
    </submittedName>
</protein>
<proteinExistence type="predicted"/>
<evidence type="ECO:0000256" key="2">
    <source>
        <dbReference type="ARBA" id="ARBA00022679"/>
    </source>
</evidence>
<dbReference type="EMBL" id="JAXOTQ010000063">
    <property type="protein sequence ID" value="MDZ5494153.1"/>
    <property type="molecule type" value="Genomic_DNA"/>
</dbReference>
<accession>A0ABU5JNE0</accession>
<dbReference type="RefSeq" id="WP_322475150.1">
    <property type="nucleotide sequence ID" value="NZ_JAXOTR010000046.1"/>
</dbReference>
<comment type="caution">
    <text evidence="4">The sequence shown here is derived from an EMBL/GenBank/DDBJ whole genome shotgun (WGS) entry which is preliminary data.</text>
</comment>
<dbReference type="PANTHER" id="PTHR46401:SF2">
    <property type="entry name" value="GLYCOSYLTRANSFERASE WBBK-RELATED"/>
    <property type="match status" value="1"/>
</dbReference>
<keyword evidence="2 4" id="KW-0808">Transferase</keyword>
<feature type="domain" description="Glycosyltransferase subfamily 4-like N-terminal" evidence="3">
    <location>
        <begin position="24"/>
        <end position="192"/>
    </location>
</feature>
<dbReference type="InterPro" id="IPR028098">
    <property type="entry name" value="Glyco_trans_4-like_N"/>
</dbReference>
<dbReference type="Proteomes" id="UP001290101">
    <property type="component" value="Unassembled WGS sequence"/>
</dbReference>
<dbReference type="Pfam" id="PF13439">
    <property type="entry name" value="Glyco_transf_4"/>
    <property type="match status" value="1"/>
</dbReference>
<dbReference type="PANTHER" id="PTHR46401">
    <property type="entry name" value="GLYCOSYLTRANSFERASE WBBK-RELATED"/>
    <property type="match status" value="1"/>
</dbReference>
<keyword evidence="5" id="KW-1185">Reference proteome</keyword>
<gene>
    <name evidence="4" type="ORF">U2F25_32680</name>
</gene>
<evidence type="ECO:0000256" key="1">
    <source>
        <dbReference type="ARBA" id="ARBA00022676"/>
    </source>
</evidence>
<dbReference type="SUPFAM" id="SSF53756">
    <property type="entry name" value="UDP-Glycosyltransferase/glycogen phosphorylase"/>
    <property type="match status" value="1"/>
</dbReference>
<dbReference type="Pfam" id="PF13692">
    <property type="entry name" value="Glyco_trans_1_4"/>
    <property type="match status" value="1"/>
</dbReference>
<dbReference type="EC" id="2.4.-.-" evidence="4"/>
<dbReference type="Gene3D" id="3.40.50.2000">
    <property type="entry name" value="Glycogen Phosphorylase B"/>
    <property type="match status" value="2"/>
</dbReference>
<sequence length="397" mass="43042">MRRSGEWIACVGPFLFPWGEPGSRRVFGLVGSLAAAGQHVVVASGDPEPRTPTVLPGVEGPGSVSHVGLGEAPAAGAGLIDASVRMLITWGRRTVRWLDEQPTRPSHVLVHGGQAQYAFHLRRWCERHRVPLVIDVVDWYNGRYVRGGTFGPLHVSMKLALQYHYPRCDGVVAISTWLATYYAARVGAVVRVPPTLDVRNLPLTAPGTQQGSGLTLVYAGNPGRNNKDLLADVVAAVERAHSVEAPVELRVLGPSVDEVRAMVGGRLPDNVRAMGRLAQREVPLALQRADFSVLLRRPERASNAGFSTKFCESLANGVPVLANLTSDMGQYLHHRVEGLVCPDDSVESLTEVIRRAAGLSAGERALMRVAARERALKSFDYRAYAATLGAFFDGLRR</sequence>
<organism evidence="4 5">
    <name type="scientific">Micromonospora sicca</name>
    <dbReference type="NCBI Taxonomy" id="2202420"/>
    <lineage>
        <taxon>Bacteria</taxon>
        <taxon>Bacillati</taxon>
        <taxon>Actinomycetota</taxon>
        <taxon>Actinomycetes</taxon>
        <taxon>Micromonosporales</taxon>
        <taxon>Micromonosporaceae</taxon>
        <taxon>Micromonospora</taxon>
    </lineage>
</organism>
<evidence type="ECO:0000313" key="4">
    <source>
        <dbReference type="EMBL" id="MDZ5494153.1"/>
    </source>
</evidence>
<name>A0ABU5JNE0_9ACTN</name>
<reference evidence="4 5" key="1">
    <citation type="submission" date="2023-12" db="EMBL/GenBank/DDBJ databases">
        <title>Micromonospora sp. nov., isolated from Atacama Desert.</title>
        <authorList>
            <person name="Carro L."/>
            <person name="Golinska P."/>
            <person name="Klenk H.-P."/>
            <person name="Goodfellow M."/>
        </authorList>
    </citation>
    <scope>NUCLEOTIDE SEQUENCE [LARGE SCALE GENOMIC DNA]</scope>
    <source>
        <strain evidence="4 5">4G53</strain>
    </source>
</reference>
<dbReference type="CDD" id="cd03801">
    <property type="entry name" value="GT4_PimA-like"/>
    <property type="match status" value="1"/>
</dbReference>
<evidence type="ECO:0000259" key="3">
    <source>
        <dbReference type="Pfam" id="PF13439"/>
    </source>
</evidence>
<keyword evidence="1 4" id="KW-0328">Glycosyltransferase</keyword>